<feature type="compositionally biased region" description="Low complexity" evidence="1">
    <location>
        <begin position="269"/>
        <end position="283"/>
    </location>
</feature>
<feature type="compositionally biased region" description="Pro residues" evidence="1">
    <location>
        <begin position="534"/>
        <end position="544"/>
    </location>
</feature>
<dbReference type="Gene3D" id="1.20.80.10">
    <property type="match status" value="1"/>
</dbReference>
<name>A0A0M3IHS8_ASCLU</name>
<dbReference type="InterPro" id="IPR019748">
    <property type="entry name" value="FERM_central"/>
</dbReference>
<dbReference type="Pfam" id="PF00373">
    <property type="entry name" value="FERM_M"/>
    <property type="match status" value="1"/>
</dbReference>
<feature type="domain" description="FERM" evidence="2">
    <location>
        <begin position="1"/>
        <end position="233"/>
    </location>
</feature>
<dbReference type="WBParaSite" id="ALUE_0001801401-mRNA-1">
    <property type="protein sequence ID" value="ALUE_0001801401-mRNA-1"/>
    <property type="gene ID" value="ALUE_0001801401"/>
</dbReference>
<feature type="region of interest" description="Disordered" evidence="1">
    <location>
        <begin position="520"/>
        <end position="550"/>
    </location>
</feature>
<dbReference type="Pfam" id="PF09380">
    <property type="entry name" value="FERM_C"/>
    <property type="match status" value="1"/>
</dbReference>
<feature type="compositionally biased region" description="Polar residues" evidence="1">
    <location>
        <begin position="465"/>
        <end position="495"/>
    </location>
</feature>
<dbReference type="PANTHER" id="PTHR13429:SF5">
    <property type="entry name" value="PROTEIN EXPANDED"/>
    <property type="match status" value="1"/>
</dbReference>
<evidence type="ECO:0000313" key="4">
    <source>
        <dbReference type="WBParaSite" id="ALUE_0001801401-mRNA-1"/>
    </source>
</evidence>
<dbReference type="PANTHER" id="PTHR13429">
    <property type="entry name" value="FERM DOMAIN (PROTEIN4.1-EZRIN-RADIXIN-MOESIN) FAMILY"/>
    <property type="match status" value="1"/>
</dbReference>
<dbReference type="InterPro" id="IPR035963">
    <property type="entry name" value="FERM_2"/>
</dbReference>
<accession>A0A0M3IHS8</accession>
<dbReference type="InterPro" id="IPR014352">
    <property type="entry name" value="FERM/acyl-CoA-bd_prot_sf"/>
</dbReference>
<dbReference type="PROSITE" id="PS50057">
    <property type="entry name" value="FERM_3"/>
    <property type="match status" value="1"/>
</dbReference>
<dbReference type="InterPro" id="IPR011993">
    <property type="entry name" value="PH-like_dom_sf"/>
</dbReference>
<protein>
    <submittedName>
        <fullName evidence="4">FERM domain-containing protein</fullName>
    </submittedName>
</protein>
<dbReference type="AlphaFoldDB" id="A0A0M3IHS8"/>
<feature type="compositionally biased region" description="Basic and acidic residues" evidence="1">
    <location>
        <begin position="286"/>
        <end position="295"/>
    </location>
</feature>
<dbReference type="GO" id="GO:0098592">
    <property type="term" value="C:cytoplasmic side of apical plasma membrane"/>
    <property type="evidence" value="ECO:0007669"/>
    <property type="project" value="TreeGrafter"/>
</dbReference>
<feature type="compositionally biased region" description="Basic and acidic residues" evidence="1">
    <location>
        <begin position="430"/>
        <end position="445"/>
    </location>
</feature>
<feature type="compositionally biased region" description="Low complexity" evidence="1">
    <location>
        <begin position="524"/>
        <end position="533"/>
    </location>
</feature>
<keyword evidence="3" id="KW-1185">Reference proteome</keyword>
<dbReference type="CDD" id="cd13185">
    <property type="entry name" value="FERM_C_FRMD1_FRMD6"/>
    <property type="match status" value="1"/>
</dbReference>
<reference evidence="4" key="1">
    <citation type="submission" date="2017-02" db="UniProtKB">
        <authorList>
            <consortium name="WormBaseParasite"/>
        </authorList>
    </citation>
    <scope>IDENTIFICATION</scope>
</reference>
<feature type="region of interest" description="Disordered" evidence="1">
    <location>
        <begin position="430"/>
        <end position="504"/>
    </location>
</feature>
<dbReference type="InterPro" id="IPR018980">
    <property type="entry name" value="FERM_PH-like_C"/>
</dbReference>
<feature type="region of interest" description="Disordered" evidence="1">
    <location>
        <begin position="269"/>
        <end position="299"/>
    </location>
</feature>
<proteinExistence type="predicted"/>
<feature type="compositionally biased region" description="Basic and acidic residues" evidence="1">
    <location>
        <begin position="324"/>
        <end position="339"/>
    </location>
</feature>
<dbReference type="SUPFAM" id="SSF50729">
    <property type="entry name" value="PH domain-like"/>
    <property type="match status" value="1"/>
</dbReference>
<dbReference type="Proteomes" id="UP000036681">
    <property type="component" value="Unplaced"/>
</dbReference>
<dbReference type="Gene3D" id="2.30.29.30">
    <property type="entry name" value="Pleckstrin-homology domain (PH domain)/Phosphotyrosine-binding domain (PTB)"/>
    <property type="match status" value="1"/>
</dbReference>
<dbReference type="InterPro" id="IPR000299">
    <property type="entry name" value="FERM_domain"/>
</dbReference>
<evidence type="ECO:0000256" key="1">
    <source>
        <dbReference type="SAM" id="MobiDB-lite"/>
    </source>
</evidence>
<sequence length="1106" mass="121329">LQNAVVENRPFLVVHLGVRIYVDKVQLIRCPIVLHHYYLQLRENLLDQWSGTNSVSEERCWEMAALALQVDYAAGDHCSDQDFRAEQYFPLWVINLRGLDFVRRNMPAIRHDLRSCSQIDATLEYCHEASRSPFALNCHLYGLRRHKMDTVDNAIIGITPKGIDMSDVSSDGERIPLRSLRWGRMSKLCFDKRKLSITGMDGACISLYAQSEQKARYLLEFCRALHQAIIAINNHYFLNPYAYVSEVTSSFSCGDERSVDGPLCSRRSLVSHTSSNSTSGVVSDKPSSEPDKEGECSGVSRVASECSYEGSMRVNSLSDVVTEMERTSLERRASTDRSTEIGTKSQPPQSASTPPPAQHTSVRNVESSQNIQTTNESERYSSSTTTALCNHDKVDIPNGSYCSGVSRVASECSYEGSMRVNSLSDVVTEMERTSLERRASTDRSTEIGTKSQPPQSASTPPPAQHTSVRNVESSQNIQTTNESERYSSSTTTALSNHDKVDIPNGSYVSYPIASGTKILEEKQSSVQSDSSSPPALPHSLPPQLIPSSSTLHYSPLRMRDIEADDGSSATNTATSQMITTSHPPALSGTVEIRQPPLYNEAVSISQRTFLDEYAPMHRPKVNPHTKPRWTTVTGTGITYLDDYGRTTYAGDVSLSHCGLRCSVLQARSEPKLDQQVWSRPVSPLTSLSPSSVQPVIVASTRPTPSNTPPFMGGAQSAGIFQKQSRSGLRSAQAHNARGINRVQSMPAHNPHHFMQNVRMSGDSDVSSSAVLHHAHSLAARLANVETKQPPPYEHAVLQSGDSDVSSSAVLHHAHSLAARLANVETKQPPPYEHAVLQSGDSDVSSSAVLHHAHSLAARLANVETKQPPPYEHAVLQARAQCAHRGAIKNTLGTTVVDRELLHERHSYTTNNDDNMLLKSRIGQFPMMRALWQEQQQGITSGVAVSSPVTNSSGSSGLDRLSAGVDPCSSLSSVCASSLNADFLDSLLAPHLRRPSSCEDLSSPLMLTPPHSAPVHPTMVPGGMQPSIYDYGYMPSTYIRTPPPPPPVYRGEYYFDHSQLYRHYVPLQATSVTPNRPRRGVPQMISAKTRSTIAAPIITVYEERLLQ</sequence>
<dbReference type="CDD" id="cd14473">
    <property type="entry name" value="FERM_B-lobe"/>
    <property type="match status" value="1"/>
</dbReference>
<dbReference type="SUPFAM" id="SSF47031">
    <property type="entry name" value="Second domain of FERM"/>
    <property type="match status" value="1"/>
</dbReference>
<feature type="region of interest" description="Disordered" evidence="1">
    <location>
        <begin position="324"/>
        <end position="383"/>
    </location>
</feature>
<dbReference type="InterPro" id="IPR047145">
    <property type="entry name" value="FRMD6-like"/>
</dbReference>
<evidence type="ECO:0000313" key="3">
    <source>
        <dbReference type="Proteomes" id="UP000036681"/>
    </source>
</evidence>
<organism evidence="3 4">
    <name type="scientific">Ascaris lumbricoides</name>
    <name type="common">Giant roundworm</name>
    <dbReference type="NCBI Taxonomy" id="6252"/>
    <lineage>
        <taxon>Eukaryota</taxon>
        <taxon>Metazoa</taxon>
        <taxon>Ecdysozoa</taxon>
        <taxon>Nematoda</taxon>
        <taxon>Chromadorea</taxon>
        <taxon>Rhabditida</taxon>
        <taxon>Spirurina</taxon>
        <taxon>Ascaridomorpha</taxon>
        <taxon>Ascaridoidea</taxon>
        <taxon>Ascarididae</taxon>
        <taxon>Ascaris</taxon>
    </lineage>
</organism>
<dbReference type="InterPro" id="IPR041781">
    <property type="entry name" value="FRMD6-FERM_C"/>
</dbReference>
<dbReference type="GO" id="GO:0035332">
    <property type="term" value="P:positive regulation of hippo signaling"/>
    <property type="evidence" value="ECO:0007669"/>
    <property type="project" value="TreeGrafter"/>
</dbReference>
<evidence type="ECO:0000259" key="2">
    <source>
        <dbReference type="PROSITE" id="PS50057"/>
    </source>
</evidence>
<feature type="compositionally biased region" description="Polar residues" evidence="1">
    <location>
        <begin position="359"/>
        <end position="383"/>
    </location>
</feature>